<keyword evidence="3 5" id="KW-1133">Transmembrane helix</keyword>
<dbReference type="PANTHER" id="PTHR30371">
    <property type="entry name" value="SEC-INDEPENDENT PROTEIN TRANSLOCASE PROTEIN TATC"/>
    <property type="match status" value="1"/>
</dbReference>
<comment type="function">
    <text evidence="5">Part of the twin-arginine translocation (Tat) system that transports large folded proteins containing a characteristic twin-arginine motif in their signal peptide across membranes.</text>
</comment>
<name>A0A934VUL6_9BACT</name>
<gene>
    <name evidence="5 7" type="primary">tatC</name>
    <name evidence="7" type="ORF">JIN85_00570</name>
</gene>
<evidence type="ECO:0000256" key="3">
    <source>
        <dbReference type="ARBA" id="ARBA00022989"/>
    </source>
</evidence>
<comment type="subcellular location">
    <subcellularLocation>
        <location evidence="5">Cell membrane</location>
        <topology evidence="5">Multi-pass membrane protein</topology>
    </subcellularLocation>
    <subcellularLocation>
        <location evidence="1">Membrane</location>
        <topology evidence="1">Multi-pass membrane protein</topology>
    </subcellularLocation>
</comment>
<evidence type="ECO:0000313" key="8">
    <source>
        <dbReference type="Proteomes" id="UP000603141"/>
    </source>
</evidence>
<keyword evidence="5" id="KW-0813">Transport</keyword>
<keyword evidence="5" id="KW-0653">Protein transport</keyword>
<dbReference type="GO" id="GO:0009977">
    <property type="term" value="F:proton motive force dependent protein transmembrane transporter activity"/>
    <property type="evidence" value="ECO:0007669"/>
    <property type="project" value="TreeGrafter"/>
</dbReference>
<dbReference type="NCBIfam" id="TIGR00945">
    <property type="entry name" value="tatC"/>
    <property type="match status" value="1"/>
</dbReference>
<evidence type="ECO:0000256" key="2">
    <source>
        <dbReference type="ARBA" id="ARBA00022692"/>
    </source>
</evidence>
<feature type="transmembrane region" description="Helical" evidence="5">
    <location>
        <begin position="337"/>
        <end position="356"/>
    </location>
</feature>
<keyword evidence="5" id="KW-0811">Translocation</keyword>
<feature type="compositionally biased region" description="Basic and acidic residues" evidence="6">
    <location>
        <begin position="422"/>
        <end position="437"/>
    </location>
</feature>
<feature type="transmembrane region" description="Helical" evidence="5">
    <location>
        <begin position="226"/>
        <end position="246"/>
    </location>
</feature>
<evidence type="ECO:0000256" key="1">
    <source>
        <dbReference type="ARBA" id="ARBA00004141"/>
    </source>
</evidence>
<feature type="transmembrane region" description="Helical" evidence="5">
    <location>
        <begin position="193"/>
        <end position="214"/>
    </location>
</feature>
<keyword evidence="8" id="KW-1185">Reference proteome</keyword>
<dbReference type="Pfam" id="PF00902">
    <property type="entry name" value="TatC"/>
    <property type="match status" value="1"/>
</dbReference>
<dbReference type="GO" id="GO:0065002">
    <property type="term" value="P:intracellular protein transmembrane transport"/>
    <property type="evidence" value="ECO:0007669"/>
    <property type="project" value="TreeGrafter"/>
</dbReference>
<keyword evidence="2 5" id="KW-0812">Transmembrane</keyword>
<comment type="subunit">
    <text evidence="5">Forms a complex with TatA.</text>
</comment>
<evidence type="ECO:0000256" key="4">
    <source>
        <dbReference type="ARBA" id="ARBA00023136"/>
    </source>
</evidence>
<feature type="compositionally biased region" description="Acidic residues" evidence="6">
    <location>
        <begin position="407"/>
        <end position="419"/>
    </location>
</feature>
<dbReference type="GO" id="GO:0033281">
    <property type="term" value="C:TAT protein transport complex"/>
    <property type="evidence" value="ECO:0007669"/>
    <property type="project" value="UniProtKB-UniRule"/>
</dbReference>
<feature type="transmembrane region" description="Helical" evidence="5">
    <location>
        <begin position="283"/>
        <end position="303"/>
    </location>
</feature>
<keyword evidence="5" id="KW-1003">Cell membrane</keyword>
<dbReference type="Proteomes" id="UP000603141">
    <property type="component" value="Unassembled WGS sequence"/>
</dbReference>
<dbReference type="PRINTS" id="PR01840">
    <property type="entry name" value="TATCFAMILY"/>
</dbReference>
<dbReference type="PANTHER" id="PTHR30371:SF0">
    <property type="entry name" value="SEC-INDEPENDENT PROTEIN TRANSLOCASE PROTEIN TATC, CHLOROPLASTIC-RELATED"/>
    <property type="match status" value="1"/>
</dbReference>
<dbReference type="HAMAP" id="MF_00902">
    <property type="entry name" value="TatC"/>
    <property type="match status" value="1"/>
</dbReference>
<sequence>MYLLKKVFQLREHVSSDHEKPFLDHLDDLRTMIIRIVITLIIAMIFCFAFQQHLMRILLHPVEKVWTTHVENQLPTKKEAPRALDFDTWEKAKQIEHAASTLQGEDRTAFFESLNDPSLVFHARSVELFRAAKALPKEKQAHFLNRQSISKEMKDQVAALLIKEPNPETDSRGNLMKMSALKPTETFMLSMKLSFFAGIIVSFPLLLMFLLQFILPGLHGNERRVLWPSLAIGFGLFLTGVLFAYFAVLPRALGFFFEWGGSLGVSNDWRIGEYITFATQFTLLFGLSFELPVVVMVIVKLGLLSYATMASTRRYAIVAIFVVAAVLTPTPDALTLTLMAGPMIVLYEICIWLAWFSERQDAKRESEEAQQRMEGLLNGTYEPKPSEVEEADAARVAEETHESKDDGWDEETPENEDLPEPPSHENPESGERDRHDP</sequence>
<dbReference type="RefSeq" id="WP_200266513.1">
    <property type="nucleotide sequence ID" value="NZ_JAENIJ010000001.1"/>
</dbReference>
<feature type="region of interest" description="Disordered" evidence="6">
    <location>
        <begin position="366"/>
        <end position="437"/>
    </location>
</feature>
<reference evidence="7" key="1">
    <citation type="submission" date="2021-01" db="EMBL/GenBank/DDBJ databases">
        <title>Modified the classification status of verrucomicrobia.</title>
        <authorList>
            <person name="Feng X."/>
        </authorList>
    </citation>
    <scope>NUCLEOTIDE SEQUENCE</scope>
    <source>
        <strain evidence="7">KCTC 22041</strain>
    </source>
</reference>
<evidence type="ECO:0000256" key="5">
    <source>
        <dbReference type="HAMAP-Rule" id="MF_00902"/>
    </source>
</evidence>
<keyword evidence="4 5" id="KW-0472">Membrane</keyword>
<organism evidence="7 8">
    <name type="scientific">Luteolibacter pohnpeiensis</name>
    <dbReference type="NCBI Taxonomy" id="454153"/>
    <lineage>
        <taxon>Bacteria</taxon>
        <taxon>Pseudomonadati</taxon>
        <taxon>Verrucomicrobiota</taxon>
        <taxon>Verrucomicrobiia</taxon>
        <taxon>Verrucomicrobiales</taxon>
        <taxon>Verrucomicrobiaceae</taxon>
        <taxon>Luteolibacter</taxon>
    </lineage>
</organism>
<proteinExistence type="inferred from homology"/>
<dbReference type="InterPro" id="IPR002033">
    <property type="entry name" value="TatC"/>
</dbReference>
<protein>
    <recommendedName>
        <fullName evidence="5">Sec-independent protein translocase protein TatC</fullName>
    </recommendedName>
</protein>
<feature type="compositionally biased region" description="Basic and acidic residues" evidence="6">
    <location>
        <begin position="384"/>
        <end position="406"/>
    </location>
</feature>
<feature type="transmembrane region" description="Helical" evidence="5">
    <location>
        <begin position="32"/>
        <end position="50"/>
    </location>
</feature>
<comment type="similarity">
    <text evidence="5">Belongs to the TatC family.</text>
</comment>
<dbReference type="EMBL" id="JAENIJ010000001">
    <property type="protein sequence ID" value="MBK1880883.1"/>
    <property type="molecule type" value="Genomic_DNA"/>
</dbReference>
<comment type="caution">
    <text evidence="5">Lacks conserved residue(s) required for the propagation of feature annotation.</text>
</comment>
<comment type="caution">
    <text evidence="7">The sequence shown here is derived from an EMBL/GenBank/DDBJ whole genome shotgun (WGS) entry which is preliminary data.</text>
</comment>
<accession>A0A934VUL6</accession>
<dbReference type="GO" id="GO:0043953">
    <property type="term" value="P:protein transport by the Tat complex"/>
    <property type="evidence" value="ECO:0007669"/>
    <property type="project" value="UniProtKB-UniRule"/>
</dbReference>
<evidence type="ECO:0000256" key="6">
    <source>
        <dbReference type="SAM" id="MobiDB-lite"/>
    </source>
</evidence>
<dbReference type="AlphaFoldDB" id="A0A934VUL6"/>
<evidence type="ECO:0000313" key="7">
    <source>
        <dbReference type="EMBL" id="MBK1880883.1"/>
    </source>
</evidence>